<gene>
    <name evidence="2" type="ORF">SAMN04488692_1316</name>
</gene>
<dbReference type="AlphaFoldDB" id="A0A1G9ST50"/>
<keyword evidence="3" id="KW-1185">Reference proteome</keyword>
<dbReference type="STRING" id="321763.SAMN04488692_1316"/>
<dbReference type="OrthoDB" id="4213751at2"/>
<dbReference type="RefSeq" id="WP_089762037.1">
    <property type="nucleotide sequence ID" value="NZ_FNGO01000031.1"/>
</dbReference>
<dbReference type="CDD" id="cd06223">
    <property type="entry name" value="PRTases_typeI"/>
    <property type="match status" value="1"/>
</dbReference>
<evidence type="ECO:0000259" key="1">
    <source>
        <dbReference type="Pfam" id="PF00156"/>
    </source>
</evidence>
<evidence type="ECO:0000313" key="2">
    <source>
        <dbReference type="EMBL" id="SDM38649.1"/>
    </source>
</evidence>
<dbReference type="PANTHER" id="PTHR43218:SF1">
    <property type="entry name" value="PHOSPHORIBOSYLTRANSFERASE"/>
    <property type="match status" value="1"/>
</dbReference>
<dbReference type="Gene3D" id="3.40.50.2020">
    <property type="match status" value="1"/>
</dbReference>
<name>A0A1G9ST50_9FIRM</name>
<dbReference type="NCBIfam" id="NF005592">
    <property type="entry name" value="PRK07322.1"/>
    <property type="match status" value="1"/>
</dbReference>
<feature type="domain" description="Phosphoribosyltransferase" evidence="1">
    <location>
        <begin position="52"/>
        <end position="169"/>
    </location>
</feature>
<dbReference type="GO" id="GO:0016757">
    <property type="term" value="F:glycosyltransferase activity"/>
    <property type="evidence" value="ECO:0007669"/>
    <property type="project" value="UniProtKB-KW"/>
</dbReference>
<dbReference type="InterPro" id="IPR029057">
    <property type="entry name" value="PRTase-like"/>
</dbReference>
<protein>
    <submittedName>
        <fullName evidence="2">Adenine phosphoribosyltransferase</fullName>
    </submittedName>
</protein>
<dbReference type="InterPro" id="IPR000836">
    <property type="entry name" value="PRTase_dom"/>
</dbReference>
<evidence type="ECO:0000313" key="3">
    <source>
        <dbReference type="Proteomes" id="UP000199476"/>
    </source>
</evidence>
<dbReference type="EMBL" id="FNGO01000031">
    <property type="protein sequence ID" value="SDM38649.1"/>
    <property type="molecule type" value="Genomic_DNA"/>
</dbReference>
<accession>A0A1G9ST50</accession>
<proteinExistence type="predicted"/>
<keyword evidence="2" id="KW-0328">Glycosyltransferase</keyword>
<dbReference type="SUPFAM" id="SSF53271">
    <property type="entry name" value="PRTase-like"/>
    <property type="match status" value="1"/>
</dbReference>
<dbReference type="PANTHER" id="PTHR43218">
    <property type="entry name" value="PHOSPHORIBOSYLTRANSFERASE-RELATED"/>
    <property type="match status" value="1"/>
</dbReference>
<organism evidence="2 3">
    <name type="scientific">Halarsenatibacter silvermanii</name>
    <dbReference type="NCBI Taxonomy" id="321763"/>
    <lineage>
        <taxon>Bacteria</taxon>
        <taxon>Bacillati</taxon>
        <taxon>Bacillota</taxon>
        <taxon>Clostridia</taxon>
        <taxon>Halanaerobiales</taxon>
        <taxon>Halarsenatibacteraceae</taxon>
        <taxon>Halarsenatibacter</taxon>
    </lineage>
</organism>
<sequence>MDKYELDICGLKRELPIIQIEEDLAIASFVILGDTELLIRAAPELASRLPEFDLLISAEAKGIPLIHEVARFFDMNYIVARKSVKSYMRDPLIVEVDSVTTREKQVLCLDRCNADKIAGKKVAIIDDVVSTGASMEAVATLVEQAGGEVAARAALLAEGQARGREDIIYLEILPLFDGEGRPLE</sequence>
<dbReference type="Pfam" id="PF00156">
    <property type="entry name" value="Pribosyltran"/>
    <property type="match status" value="1"/>
</dbReference>
<reference evidence="2 3" key="1">
    <citation type="submission" date="2016-10" db="EMBL/GenBank/DDBJ databases">
        <authorList>
            <person name="de Groot N.N."/>
        </authorList>
    </citation>
    <scope>NUCLEOTIDE SEQUENCE [LARGE SCALE GENOMIC DNA]</scope>
    <source>
        <strain evidence="2 3">SLAS-1</strain>
    </source>
</reference>
<keyword evidence="2" id="KW-0808">Transferase</keyword>
<dbReference type="Proteomes" id="UP000199476">
    <property type="component" value="Unassembled WGS sequence"/>
</dbReference>